<feature type="non-terminal residue" evidence="1">
    <location>
        <position position="236"/>
    </location>
</feature>
<evidence type="ECO:0000313" key="2">
    <source>
        <dbReference type="Proteomes" id="UP001189429"/>
    </source>
</evidence>
<evidence type="ECO:0000313" key="1">
    <source>
        <dbReference type="EMBL" id="CAK0832677.1"/>
    </source>
</evidence>
<protein>
    <submittedName>
        <fullName evidence="1">Uncharacterized protein</fullName>
    </submittedName>
</protein>
<comment type="caution">
    <text evidence="1">The sequence shown here is derived from an EMBL/GenBank/DDBJ whole genome shotgun (WGS) entry which is preliminary data.</text>
</comment>
<accession>A0ABN9SLL9</accession>
<dbReference type="EMBL" id="CAUYUJ010011830">
    <property type="protein sequence ID" value="CAK0832677.1"/>
    <property type="molecule type" value="Genomic_DNA"/>
</dbReference>
<sequence>AIGLAAPRLLCKRADLKPNEPAFYKLVESAMHIKSECVSCGFTEVSDASGVVTLFDSYLNEMARRAFEAASSDDLGLKAAALTSDQAMTLQVLVQGPNSHRVEVGLSACAFFQSTGLAAVCPFLGPNSASLTQWRGGVALAKVIHCNGLCNSGVGTLSRAALVDRAAPRKDFWAAAGRAETNVLATLGKSMQEGAMNALSARLCSAFMAISRGRASAIARGGKTLLNDSVDAMIKA</sequence>
<proteinExistence type="predicted"/>
<feature type="non-terminal residue" evidence="1">
    <location>
        <position position="1"/>
    </location>
</feature>
<dbReference type="Proteomes" id="UP001189429">
    <property type="component" value="Unassembled WGS sequence"/>
</dbReference>
<reference evidence="1" key="1">
    <citation type="submission" date="2023-10" db="EMBL/GenBank/DDBJ databases">
        <authorList>
            <person name="Chen Y."/>
            <person name="Shah S."/>
            <person name="Dougan E. K."/>
            <person name="Thang M."/>
            <person name="Chan C."/>
        </authorList>
    </citation>
    <scope>NUCLEOTIDE SEQUENCE [LARGE SCALE GENOMIC DNA]</scope>
</reference>
<keyword evidence="2" id="KW-1185">Reference proteome</keyword>
<name>A0ABN9SLL9_9DINO</name>
<organism evidence="1 2">
    <name type="scientific">Prorocentrum cordatum</name>
    <dbReference type="NCBI Taxonomy" id="2364126"/>
    <lineage>
        <taxon>Eukaryota</taxon>
        <taxon>Sar</taxon>
        <taxon>Alveolata</taxon>
        <taxon>Dinophyceae</taxon>
        <taxon>Prorocentrales</taxon>
        <taxon>Prorocentraceae</taxon>
        <taxon>Prorocentrum</taxon>
    </lineage>
</organism>
<gene>
    <name evidence="1" type="ORF">PCOR1329_LOCUS30630</name>
</gene>